<dbReference type="Pfam" id="PF02801">
    <property type="entry name" value="Ketoacyl-synt_C"/>
    <property type="match status" value="1"/>
</dbReference>
<dbReference type="InterPro" id="IPR016036">
    <property type="entry name" value="Malonyl_transacylase_ACP-bd"/>
</dbReference>
<evidence type="ECO:0000256" key="2">
    <source>
        <dbReference type="ARBA" id="ARBA00022553"/>
    </source>
</evidence>
<dbReference type="Gene3D" id="3.40.366.10">
    <property type="entry name" value="Malonyl-Coenzyme A Acyl Carrier Protein, domain 2"/>
    <property type="match status" value="1"/>
</dbReference>
<dbReference type="InterPro" id="IPR016039">
    <property type="entry name" value="Thiolase-like"/>
</dbReference>
<feature type="compositionally biased region" description="Basic and acidic residues" evidence="6">
    <location>
        <begin position="472"/>
        <end position="483"/>
    </location>
</feature>
<dbReference type="Gene3D" id="3.30.70.3290">
    <property type="match status" value="1"/>
</dbReference>
<dbReference type="InterPro" id="IPR018201">
    <property type="entry name" value="Ketoacyl_synth_AS"/>
</dbReference>
<dbReference type="PROSITE" id="PS00606">
    <property type="entry name" value="KS3_1"/>
    <property type="match status" value="1"/>
</dbReference>
<dbReference type="InterPro" id="IPR014031">
    <property type="entry name" value="Ketoacyl_synth_C"/>
</dbReference>
<feature type="non-terminal residue" evidence="8">
    <location>
        <position position="945"/>
    </location>
</feature>
<dbReference type="SMART" id="SM00825">
    <property type="entry name" value="PKS_KS"/>
    <property type="match status" value="1"/>
</dbReference>
<organism evidence="8 9">
    <name type="scientific">Streptomyces hyaluromycini</name>
    <dbReference type="NCBI Taxonomy" id="1377993"/>
    <lineage>
        <taxon>Bacteria</taxon>
        <taxon>Bacillati</taxon>
        <taxon>Actinomycetota</taxon>
        <taxon>Actinomycetes</taxon>
        <taxon>Kitasatosporales</taxon>
        <taxon>Streptomycetaceae</taxon>
        <taxon>Streptomyces</taxon>
    </lineage>
</organism>
<sequence>MNDSRMRHLLERVTAELHETRRKLREAEDGGREPIAIVGMACRFPGGIDSPEDLWRLLQEGGEVVGDFPDDRGWDTSRLFDADPDRPGTSATRRGAFLAEPGAFDPDFFGISPREALAVDPQQRLLLETAWETFERSGIRPDFLRGSGTGVFVGTNGNDYAPPAGAVPEDLEGYILVGNAASVASGRISYTFGFEGPAVTVDTACSASSVAVHLAVRSLRSGECDLALAGGVTVMSTPSNFVEFSRQHGLSADGRCKAFARAADGTGWSEGAGLLLVERLSDARRLGHRVLAVIRGTAANQDGASHGLTAPNGSAQQRVVRQALADAGLTAAQVDAVEAHGTGTTLGDPIEAQALLATYGQEREDGRPLWLGSVKSNIGHTQAAAGVAGIIKMVLAMRHGLLPRTLHVDEPSPHVDWAAGAVSLLTDQRPWPETGQPRRAGVSAFGMSGTNTHVILEQAPPEPAPVPADGSTGRDDTAHRPDDTAVPPLVLSARTPAALTARAAALAAYLRTADRPDLAAVAAELVRGRTSFEERAVAVGTDADTLLAGLDALAAGGPAPGLVRASAGSDPRTVFVFPGQGSQWIGMARELLDTSKVFADAITACADALAPHTDWSLADVLRGTGDAPGHDRVDVVQPVLWAVMVSLARLWESYGIRPDAVVGHSQGEIAAAHVAGVLSLDDAARVVALRSRALGALSGGGGMVSLALPLTEATEVIAPWADRISVATVNGPSAVVVAGEPAALDELIAVCEREGTRARRIAVDYASHTPQVERIREELLTVLAPVTPRPARIPLLSTVTGDWLGATPMDAAYWYTNLRQTVLFEPAVRELVAEGHDVFVECSPHPVLTTAVQETAEAAGAGHVSVTGSLRRDEGGPLRFLTSVAEAHVHGVETDWSPVLGGGRTGVADLPTYPFQRRRLWLTPAAGTAADAAGLGLRPARHPLL</sequence>
<dbReference type="SUPFAM" id="SSF52151">
    <property type="entry name" value="FabD/lysophospholipase-like"/>
    <property type="match status" value="1"/>
</dbReference>
<evidence type="ECO:0000256" key="5">
    <source>
        <dbReference type="ARBA" id="ARBA00023315"/>
    </source>
</evidence>
<protein>
    <submittedName>
        <fullName evidence="8">Type I polyketide synthase</fullName>
    </submittedName>
</protein>
<dbReference type="InterPro" id="IPR050091">
    <property type="entry name" value="PKS_NRPS_Biosynth_Enz"/>
</dbReference>
<dbReference type="Pfam" id="PF16197">
    <property type="entry name" value="KAsynt_C_assoc"/>
    <property type="match status" value="1"/>
</dbReference>
<dbReference type="InterPro" id="IPR020841">
    <property type="entry name" value="PKS_Beta-ketoAc_synthase_dom"/>
</dbReference>
<dbReference type="InterPro" id="IPR016035">
    <property type="entry name" value="Acyl_Trfase/lysoPLipase"/>
</dbReference>
<dbReference type="Pfam" id="PF00698">
    <property type="entry name" value="Acyl_transf_1"/>
    <property type="match status" value="1"/>
</dbReference>
<evidence type="ECO:0000256" key="4">
    <source>
        <dbReference type="ARBA" id="ARBA00023268"/>
    </source>
</evidence>
<name>A0ABV1XDZ0_9ACTN</name>
<keyword evidence="3" id="KW-0808">Transferase</keyword>
<keyword evidence="4" id="KW-0511">Multifunctional enzyme</keyword>
<reference evidence="8 9" key="1">
    <citation type="submission" date="2024-06" db="EMBL/GenBank/DDBJ databases">
        <title>The Natural Products Discovery Center: Release of the First 8490 Sequenced Strains for Exploring Actinobacteria Biosynthetic Diversity.</title>
        <authorList>
            <person name="Kalkreuter E."/>
            <person name="Kautsar S.A."/>
            <person name="Yang D."/>
            <person name="Bader C.D."/>
            <person name="Teijaro C.N."/>
            <person name="Fluegel L."/>
            <person name="Davis C.M."/>
            <person name="Simpson J.R."/>
            <person name="Lauterbach L."/>
            <person name="Steele A.D."/>
            <person name="Gui C."/>
            <person name="Meng S."/>
            <person name="Li G."/>
            <person name="Viehrig K."/>
            <person name="Ye F."/>
            <person name="Su P."/>
            <person name="Kiefer A.F."/>
            <person name="Nichols A."/>
            <person name="Cepeda A.J."/>
            <person name="Yan W."/>
            <person name="Fan B."/>
            <person name="Jiang Y."/>
            <person name="Adhikari A."/>
            <person name="Zheng C.-J."/>
            <person name="Schuster L."/>
            <person name="Cowan T.M."/>
            <person name="Smanski M.J."/>
            <person name="Chevrette M.G."/>
            <person name="De Carvalho L.P.S."/>
            <person name="Shen B."/>
        </authorList>
    </citation>
    <scope>NUCLEOTIDE SEQUENCE [LARGE SCALE GENOMIC DNA]</scope>
    <source>
        <strain evidence="8 9">NPDC000234</strain>
    </source>
</reference>
<dbReference type="SUPFAM" id="SSF55048">
    <property type="entry name" value="Probable ACP-binding domain of malonyl-CoA ACP transacylase"/>
    <property type="match status" value="1"/>
</dbReference>
<comment type="caution">
    <text evidence="8">The sequence shown here is derived from an EMBL/GenBank/DDBJ whole genome shotgun (WGS) entry which is preliminary data.</text>
</comment>
<dbReference type="Proteomes" id="UP001474181">
    <property type="component" value="Unassembled WGS sequence"/>
</dbReference>
<dbReference type="SUPFAM" id="SSF53901">
    <property type="entry name" value="Thiolase-like"/>
    <property type="match status" value="1"/>
</dbReference>
<feature type="region of interest" description="Disordered" evidence="6">
    <location>
        <begin position="458"/>
        <end position="487"/>
    </location>
</feature>
<dbReference type="PROSITE" id="PS52004">
    <property type="entry name" value="KS3_2"/>
    <property type="match status" value="1"/>
</dbReference>
<accession>A0ABV1XDZ0</accession>
<evidence type="ECO:0000313" key="8">
    <source>
        <dbReference type="EMBL" id="MER7187251.1"/>
    </source>
</evidence>
<evidence type="ECO:0000259" key="7">
    <source>
        <dbReference type="PROSITE" id="PS52004"/>
    </source>
</evidence>
<keyword evidence="9" id="KW-1185">Reference proteome</keyword>
<dbReference type="InterPro" id="IPR014030">
    <property type="entry name" value="Ketoacyl_synth_N"/>
</dbReference>
<keyword evidence="1" id="KW-0596">Phosphopantetheine</keyword>
<dbReference type="EMBL" id="JBEPEK010000763">
    <property type="protein sequence ID" value="MER7187251.1"/>
    <property type="molecule type" value="Genomic_DNA"/>
</dbReference>
<dbReference type="RefSeq" id="WP_350791539.1">
    <property type="nucleotide sequence ID" value="NZ_JBEPEK010000763.1"/>
</dbReference>
<dbReference type="CDD" id="cd00833">
    <property type="entry name" value="PKS"/>
    <property type="match status" value="1"/>
</dbReference>
<evidence type="ECO:0000256" key="3">
    <source>
        <dbReference type="ARBA" id="ARBA00022679"/>
    </source>
</evidence>
<dbReference type="InterPro" id="IPR001227">
    <property type="entry name" value="Ac_transferase_dom_sf"/>
</dbReference>
<dbReference type="PANTHER" id="PTHR43775">
    <property type="entry name" value="FATTY ACID SYNTHASE"/>
    <property type="match status" value="1"/>
</dbReference>
<keyword evidence="5" id="KW-0012">Acyltransferase</keyword>
<feature type="domain" description="Ketosynthase family 3 (KS3)" evidence="7">
    <location>
        <begin position="32"/>
        <end position="458"/>
    </location>
</feature>
<evidence type="ECO:0000313" key="9">
    <source>
        <dbReference type="Proteomes" id="UP001474181"/>
    </source>
</evidence>
<gene>
    <name evidence="8" type="ORF">ABT404_48665</name>
</gene>
<dbReference type="Pfam" id="PF00109">
    <property type="entry name" value="ketoacyl-synt"/>
    <property type="match status" value="1"/>
</dbReference>
<dbReference type="InterPro" id="IPR032821">
    <property type="entry name" value="PKS_assoc"/>
</dbReference>
<dbReference type="SMART" id="SM00827">
    <property type="entry name" value="PKS_AT"/>
    <property type="match status" value="1"/>
</dbReference>
<proteinExistence type="predicted"/>
<dbReference type="PANTHER" id="PTHR43775:SF51">
    <property type="entry name" value="INACTIVE PHENOLPHTHIOCEROL SYNTHESIS POLYKETIDE SYNTHASE TYPE I PKS1-RELATED"/>
    <property type="match status" value="1"/>
</dbReference>
<evidence type="ECO:0000256" key="6">
    <source>
        <dbReference type="SAM" id="MobiDB-lite"/>
    </source>
</evidence>
<keyword evidence="2" id="KW-0597">Phosphoprotein</keyword>
<evidence type="ECO:0000256" key="1">
    <source>
        <dbReference type="ARBA" id="ARBA00022450"/>
    </source>
</evidence>
<dbReference type="Gene3D" id="3.40.47.10">
    <property type="match status" value="1"/>
</dbReference>
<dbReference type="InterPro" id="IPR014043">
    <property type="entry name" value="Acyl_transferase_dom"/>
</dbReference>